<dbReference type="HOGENOM" id="CLU_070589_0_0_10"/>
<protein>
    <recommendedName>
        <fullName evidence="4">Transporter</fullName>
    </recommendedName>
</protein>
<evidence type="ECO:0000313" key="3">
    <source>
        <dbReference type="Proteomes" id="UP000005631"/>
    </source>
</evidence>
<sequence>MKRSVILVIAISLYSINSLACDICGCGAGMGYLGVLPQFNQNIAGVRFQYSNFLHPSNNINSNDASSQVLEDRFFRTEAWMRYYPADRWQLFLTVPYSVNQRLETQRTTEIQGVGDISANINYTLVDYGDSITSDWKNLLLIGGGATLPSGKYQQRDDTKLMLPAGFQVGSGAFSYNLHLIHTLRYRTWGLNTNLRYTFNGENELTYDYGNQLSAAMALFYWGETKKFAYLPSVGIGLEHFDQDYQYDQLKEYSGGTFVNLTIGVDLYIKRLLINTFAQIPLSQEIPSAQPAGRANMGIGVAYFFGKEE</sequence>
<dbReference type="EMBL" id="CP003156">
    <property type="protein sequence ID" value="AEV31522.1"/>
    <property type="molecule type" value="Genomic_DNA"/>
</dbReference>
<keyword evidence="1" id="KW-0732">Signal</keyword>
<dbReference type="OrthoDB" id="1405967at2"/>
<dbReference type="AlphaFoldDB" id="G8QZS8"/>
<keyword evidence="3" id="KW-1185">Reference proteome</keyword>
<feature type="signal peptide" evidence="1">
    <location>
        <begin position="1"/>
        <end position="20"/>
    </location>
</feature>
<dbReference type="eggNOG" id="COG4313">
    <property type="taxonomic scope" value="Bacteria"/>
</dbReference>
<name>G8QZS8_OWEHD</name>
<feature type="chain" id="PRO_5003515416" description="Transporter" evidence="1">
    <location>
        <begin position="21"/>
        <end position="309"/>
    </location>
</feature>
<dbReference type="Proteomes" id="UP000005631">
    <property type="component" value="Chromosome"/>
</dbReference>
<evidence type="ECO:0000313" key="2">
    <source>
        <dbReference type="EMBL" id="AEV31522.1"/>
    </source>
</evidence>
<evidence type="ECO:0008006" key="4">
    <source>
        <dbReference type="Google" id="ProtNLM"/>
    </source>
</evidence>
<organism evidence="2 3">
    <name type="scientific">Owenweeksia hongkongensis (strain DSM 17368 / CIP 108786 / JCM 12287 / NRRL B-23963 / UST20020801)</name>
    <dbReference type="NCBI Taxonomy" id="926562"/>
    <lineage>
        <taxon>Bacteria</taxon>
        <taxon>Pseudomonadati</taxon>
        <taxon>Bacteroidota</taxon>
        <taxon>Flavobacteriia</taxon>
        <taxon>Flavobacteriales</taxon>
        <taxon>Owenweeksiaceae</taxon>
        <taxon>Owenweeksia</taxon>
    </lineage>
</organism>
<gene>
    <name evidence="2" type="ordered locus">Oweho_0506</name>
</gene>
<reference evidence="2 3" key="1">
    <citation type="journal article" date="2012" name="Stand. Genomic Sci.">
        <title>Genome sequence of the orange-pigmented seawater bacterium Owenweeksia hongkongensis type strain (UST20020801(T)).</title>
        <authorList>
            <person name="Riedel T."/>
            <person name="Held B."/>
            <person name="Nolan M."/>
            <person name="Lucas S."/>
            <person name="Lapidus A."/>
            <person name="Tice H."/>
            <person name="Del Rio T.G."/>
            <person name="Cheng J.F."/>
            <person name="Han C."/>
            <person name="Tapia R."/>
            <person name="Goodwin L.A."/>
            <person name="Pitluck S."/>
            <person name="Liolios K."/>
            <person name="Mavromatis K."/>
            <person name="Pagani I."/>
            <person name="Ivanova N."/>
            <person name="Mikhailova N."/>
            <person name="Pati A."/>
            <person name="Chen A."/>
            <person name="Palaniappan K."/>
            <person name="Rohde M."/>
            <person name="Tindall B.J."/>
            <person name="Detter J.C."/>
            <person name="Goker M."/>
            <person name="Woyke T."/>
            <person name="Bristow J."/>
            <person name="Eisen J.A."/>
            <person name="Markowitz V."/>
            <person name="Hugenholtz P."/>
            <person name="Klenk H.P."/>
            <person name="Kyrpides N.C."/>
        </authorList>
    </citation>
    <scope>NUCLEOTIDE SEQUENCE</scope>
    <source>
        <strain evidence="3">DSM 17368 / JCM 12287 / NRRL B-23963</strain>
    </source>
</reference>
<accession>G8QZS8</accession>
<dbReference type="STRING" id="926562.Oweho_0506"/>
<evidence type="ECO:0000256" key="1">
    <source>
        <dbReference type="SAM" id="SignalP"/>
    </source>
</evidence>
<dbReference type="RefSeq" id="WP_014200883.1">
    <property type="nucleotide sequence ID" value="NC_016599.1"/>
</dbReference>
<dbReference type="KEGG" id="oho:Oweho_0506"/>
<proteinExistence type="predicted"/>